<dbReference type="Pfam" id="PF03480">
    <property type="entry name" value="DctP"/>
    <property type="match status" value="1"/>
</dbReference>
<dbReference type="KEGG" id="rid:RIdsm_00803"/>
<dbReference type="PANTHER" id="PTHR33376:SF15">
    <property type="entry name" value="BLL6794 PROTEIN"/>
    <property type="match status" value="1"/>
</dbReference>
<dbReference type="SUPFAM" id="SSF53850">
    <property type="entry name" value="Periplasmic binding protein-like II"/>
    <property type="match status" value="1"/>
</dbReference>
<keyword evidence="3" id="KW-0574">Periplasm</keyword>
<dbReference type="GO" id="GO:0042597">
    <property type="term" value="C:periplasmic space"/>
    <property type="evidence" value="ECO:0007669"/>
    <property type="project" value="UniProtKB-SubCell"/>
</dbReference>
<feature type="chain" id="PRO_5010437268" evidence="4">
    <location>
        <begin position="22"/>
        <end position="358"/>
    </location>
</feature>
<dbReference type="STRING" id="540747.SAMN04488031_10995"/>
<evidence type="ECO:0000313" key="5">
    <source>
        <dbReference type="EMBL" id="KRS15317.1"/>
    </source>
</evidence>
<dbReference type="RefSeq" id="WP_057820669.1">
    <property type="nucleotide sequence ID" value="NZ_CP031598.1"/>
</dbReference>
<evidence type="ECO:0000256" key="1">
    <source>
        <dbReference type="ARBA" id="ARBA00004418"/>
    </source>
</evidence>
<organism evidence="5 7">
    <name type="scientific">Roseovarius indicus</name>
    <dbReference type="NCBI Taxonomy" id="540747"/>
    <lineage>
        <taxon>Bacteria</taxon>
        <taxon>Pseudomonadati</taxon>
        <taxon>Pseudomonadota</taxon>
        <taxon>Alphaproteobacteria</taxon>
        <taxon>Rhodobacterales</taxon>
        <taxon>Roseobacteraceae</taxon>
        <taxon>Roseovarius</taxon>
    </lineage>
</organism>
<keyword evidence="6" id="KW-0675">Receptor</keyword>
<dbReference type="EMBL" id="CP031598">
    <property type="protein sequence ID" value="QEW25019.1"/>
    <property type="molecule type" value="Genomic_DNA"/>
</dbReference>
<name>A0A0T5P293_9RHOB</name>
<dbReference type="GO" id="GO:0055085">
    <property type="term" value="P:transmembrane transport"/>
    <property type="evidence" value="ECO:0007669"/>
    <property type="project" value="InterPro"/>
</dbReference>
<evidence type="ECO:0000256" key="3">
    <source>
        <dbReference type="ARBA" id="ARBA00022764"/>
    </source>
</evidence>
<dbReference type="Gene3D" id="3.40.190.170">
    <property type="entry name" value="Bacterial extracellular solute-binding protein, family 7"/>
    <property type="match status" value="1"/>
</dbReference>
<dbReference type="EMBL" id="LAXI01000024">
    <property type="protein sequence ID" value="KRS15317.1"/>
    <property type="molecule type" value="Genomic_DNA"/>
</dbReference>
<keyword evidence="2 4" id="KW-0732">Signal</keyword>
<keyword evidence="7" id="KW-1185">Reference proteome</keyword>
<feature type="signal peptide" evidence="4">
    <location>
        <begin position="1"/>
        <end position="21"/>
    </location>
</feature>
<dbReference type="PANTHER" id="PTHR33376">
    <property type="match status" value="1"/>
</dbReference>
<gene>
    <name evidence="6" type="primary">yiaO_3</name>
    <name evidence="6" type="ORF">RIdsm_00803</name>
    <name evidence="5" type="ORF">XM52_24835</name>
</gene>
<reference evidence="5 7" key="1">
    <citation type="submission" date="2015-04" db="EMBL/GenBank/DDBJ databases">
        <title>The draft genome sequence of Roseovarius indicus B108T.</title>
        <authorList>
            <person name="Li G."/>
            <person name="Lai Q."/>
            <person name="Shao Z."/>
            <person name="Yan P."/>
        </authorList>
    </citation>
    <scope>NUCLEOTIDE SEQUENCE [LARGE SCALE GENOMIC DNA]</scope>
    <source>
        <strain evidence="5 7">B108</strain>
    </source>
</reference>
<proteinExistence type="predicted"/>
<dbReference type="Proteomes" id="UP000325785">
    <property type="component" value="Chromosome"/>
</dbReference>
<evidence type="ECO:0000313" key="7">
    <source>
        <dbReference type="Proteomes" id="UP000051401"/>
    </source>
</evidence>
<evidence type="ECO:0000313" key="8">
    <source>
        <dbReference type="Proteomes" id="UP000325785"/>
    </source>
</evidence>
<evidence type="ECO:0000313" key="6">
    <source>
        <dbReference type="EMBL" id="QEW25019.1"/>
    </source>
</evidence>
<sequence>MKHMFRGLVVPAIVTAGLVTAALSTAAEAQTRELRFAEFGPNAGARAGGIVWLDEELRKRTDGELGLDIIWGGALVGAAGAAQAISDGVADMGSIVPVYAPGELVVYEVVDTGEIADEYAGMMAAYELMTTHPDALKEAEDFNVKYFGNYTTGPTQLLTRDTPVRSLDDLEGLTIRTTGAHVPALEAYGAATVSMSQPKVYEALSNGSVDGSTTYYYVVNGYKQYEVADYMTETALGQTLGFGIIMNKQTFESLSPEHQEIVEELGRDFTLNMAEIMANSRINTKAKLAEGIDGKKVEMIDAPEEMRQALIEEALKDNVNWVEKANNKGLDGETISQEWLALTEKYRQEVEDNGYPWE</sequence>
<reference evidence="6 8" key="2">
    <citation type="submission" date="2018-08" db="EMBL/GenBank/DDBJ databases">
        <title>Genetic Globetrotter - A new plasmid hitch-hiking vast phylogenetic and geographic distances.</title>
        <authorList>
            <person name="Vollmers J."/>
            <person name="Petersen J."/>
        </authorList>
    </citation>
    <scope>NUCLEOTIDE SEQUENCE [LARGE SCALE GENOMIC DNA]</scope>
    <source>
        <strain evidence="6 8">DSM 26383</strain>
    </source>
</reference>
<dbReference type="PATRIC" id="fig|540747.5.peg.3321"/>
<protein>
    <submittedName>
        <fullName evidence="6">Extracytoplasmic solute receptor protein YiaO</fullName>
    </submittedName>
</protein>
<dbReference type="OrthoDB" id="7672577at2"/>
<dbReference type="NCBIfam" id="NF037995">
    <property type="entry name" value="TRAP_S1"/>
    <property type="match status" value="1"/>
</dbReference>
<evidence type="ECO:0000256" key="2">
    <source>
        <dbReference type="ARBA" id="ARBA00022729"/>
    </source>
</evidence>
<evidence type="ECO:0000256" key="4">
    <source>
        <dbReference type="SAM" id="SignalP"/>
    </source>
</evidence>
<comment type="subcellular location">
    <subcellularLocation>
        <location evidence="1">Periplasm</location>
    </subcellularLocation>
</comment>
<dbReference type="InterPro" id="IPR038404">
    <property type="entry name" value="TRAP_DctP_sf"/>
</dbReference>
<dbReference type="Proteomes" id="UP000051401">
    <property type="component" value="Unassembled WGS sequence"/>
</dbReference>
<dbReference type="InterPro" id="IPR018389">
    <property type="entry name" value="DctP_fam"/>
</dbReference>
<accession>A0A0T5P293</accession>
<dbReference type="AlphaFoldDB" id="A0A0T5P293"/>